<gene>
    <name evidence="11" type="ORF">LTR09_011058</name>
</gene>
<dbReference type="Pfam" id="PF00069">
    <property type="entry name" value="Pkinase"/>
    <property type="match status" value="1"/>
</dbReference>
<dbReference type="SMART" id="SM00220">
    <property type="entry name" value="S_TKc"/>
    <property type="match status" value="1"/>
</dbReference>
<dbReference type="PANTHER" id="PTHR43671">
    <property type="entry name" value="SERINE/THREONINE-PROTEIN KINASE NEK"/>
    <property type="match status" value="1"/>
</dbReference>
<dbReference type="InterPro" id="IPR050660">
    <property type="entry name" value="NEK_Ser/Thr_kinase"/>
</dbReference>
<evidence type="ECO:0000313" key="12">
    <source>
        <dbReference type="Proteomes" id="UP001271007"/>
    </source>
</evidence>
<keyword evidence="2" id="KW-0723">Serine/threonine-protein kinase</keyword>
<evidence type="ECO:0000256" key="6">
    <source>
        <dbReference type="ARBA" id="ARBA00022840"/>
    </source>
</evidence>
<feature type="compositionally biased region" description="Polar residues" evidence="9">
    <location>
        <begin position="548"/>
        <end position="565"/>
    </location>
</feature>
<evidence type="ECO:0000313" key="11">
    <source>
        <dbReference type="EMBL" id="KAK3047553.1"/>
    </source>
</evidence>
<evidence type="ECO:0000259" key="10">
    <source>
        <dbReference type="PROSITE" id="PS50011"/>
    </source>
</evidence>
<evidence type="ECO:0000256" key="9">
    <source>
        <dbReference type="SAM" id="MobiDB-lite"/>
    </source>
</evidence>
<dbReference type="SUPFAM" id="SSF56112">
    <property type="entry name" value="Protein kinase-like (PK-like)"/>
    <property type="match status" value="1"/>
</dbReference>
<evidence type="ECO:0000256" key="2">
    <source>
        <dbReference type="ARBA" id="ARBA00022527"/>
    </source>
</evidence>
<dbReference type="InterPro" id="IPR000719">
    <property type="entry name" value="Prot_kinase_dom"/>
</dbReference>
<name>A0AAJ0G580_9PEZI</name>
<dbReference type="CDD" id="cd00180">
    <property type="entry name" value="PKc"/>
    <property type="match status" value="1"/>
</dbReference>
<feature type="domain" description="Protein kinase" evidence="10">
    <location>
        <begin position="156"/>
        <end position="485"/>
    </location>
</feature>
<comment type="catalytic activity">
    <reaction evidence="7">
        <text>L-threonyl-[protein] + ATP = O-phospho-L-threonyl-[protein] + ADP + H(+)</text>
        <dbReference type="Rhea" id="RHEA:46608"/>
        <dbReference type="Rhea" id="RHEA-COMP:11060"/>
        <dbReference type="Rhea" id="RHEA-COMP:11605"/>
        <dbReference type="ChEBI" id="CHEBI:15378"/>
        <dbReference type="ChEBI" id="CHEBI:30013"/>
        <dbReference type="ChEBI" id="CHEBI:30616"/>
        <dbReference type="ChEBI" id="CHEBI:61977"/>
        <dbReference type="ChEBI" id="CHEBI:456216"/>
        <dbReference type="EC" id="2.7.11.1"/>
    </reaction>
</comment>
<keyword evidence="5" id="KW-0418">Kinase</keyword>
<dbReference type="Proteomes" id="UP001271007">
    <property type="component" value="Unassembled WGS sequence"/>
</dbReference>
<dbReference type="AlphaFoldDB" id="A0AAJ0G580"/>
<comment type="catalytic activity">
    <reaction evidence="8">
        <text>L-seryl-[protein] + ATP = O-phospho-L-seryl-[protein] + ADP + H(+)</text>
        <dbReference type="Rhea" id="RHEA:17989"/>
        <dbReference type="Rhea" id="RHEA-COMP:9863"/>
        <dbReference type="Rhea" id="RHEA-COMP:11604"/>
        <dbReference type="ChEBI" id="CHEBI:15378"/>
        <dbReference type="ChEBI" id="CHEBI:29999"/>
        <dbReference type="ChEBI" id="CHEBI:30616"/>
        <dbReference type="ChEBI" id="CHEBI:83421"/>
        <dbReference type="ChEBI" id="CHEBI:456216"/>
        <dbReference type="EC" id="2.7.11.1"/>
    </reaction>
</comment>
<dbReference type="PANTHER" id="PTHR43671:SF98">
    <property type="entry name" value="SERINE_THREONINE-PROTEIN KINASE NEK11"/>
    <property type="match status" value="1"/>
</dbReference>
<evidence type="ECO:0000256" key="8">
    <source>
        <dbReference type="ARBA" id="ARBA00048679"/>
    </source>
</evidence>
<dbReference type="PROSITE" id="PS50011">
    <property type="entry name" value="PROTEIN_KINASE_DOM"/>
    <property type="match status" value="1"/>
</dbReference>
<dbReference type="EC" id="2.7.11.1" evidence="1"/>
<reference evidence="11" key="1">
    <citation type="submission" date="2023-04" db="EMBL/GenBank/DDBJ databases">
        <title>Black Yeasts Isolated from many extreme environments.</title>
        <authorList>
            <person name="Coleine C."/>
            <person name="Stajich J.E."/>
            <person name="Selbmann L."/>
        </authorList>
    </citation>
    <scope>NUCLEOTIDE SEQUENCE</scope>
    <source>
        <strain evidence="11">CCFEE 5312</strain>
    </source>
</reference>
<protein>
    <recommendedName>
        <fullName evidence="1">non-specific serine/threonine protein kinase</fullName>
        <ecNumber evidence="1">2.7.11.1</ecNumber>
    </recommendedName>
</protein>
<feature type="region of interest" description="Disordered" evidence="9">
    <location>
        <begin position="542"/>
        <end position="629"/>
    </location>
</feature>
<comment type="caution">
    <text evidence="11">The sequence shown here is derived from an EMBL/GenBank/DDBJ whole genome shotgun (WGS) entry which is preliminary data.</text>
</comment>
<dbReference type="GO" id="GO:0005524">
    <property type="term" value="F:ATP binding"/>
    <property type="evidence" value="ECO:0007669"/>
    <property type="project" value="UniProtKB-KW"/>
</dbReference>
<evidence type="ECO:0000256" key="7">
    <source>
        <dbReference type="ARBA" id="ARBA00047899"/>
    </source>
</evidence>
<evidence type="ECO:0000256" key="3">
    <source>
        <dbReference type="ARBA" id="ARBA00022679"/>
    </source>
</evidence>
<dbReference type="Gene3D" id="1.10.510.10">
    <property type="entry name" value="Transferase(Phosphotransferase) domain 1"/>
    <property type="match status" value="1"/>
</dbReference>
<organism evidence="11 12">
    <name type="scientific">Extremus antarcticus</name>
    <dbReference type="NCBI Taxonomy" id="702011"/>
    <lineage>
        <taxon>Eukaryota</taxon>
        <taxon>Fungi</taxon>
        <taxon>Dikarya</taxon>
        <taxon>Ascomycota</taxon>
        <taxon>Pezizomycotina</taxon>
        <taxon>Dothideomycetes</taxon>
        <taxon>Dothideomycetidae</taxon>
        <taxon>Mycosphaerellales</taxon>
        <taxon>Extremaceae</taxon>
        <taxon>Extremus</taxon>
    </lineage>
</organism>
<proteinExistence type="predicted"/>
<accession>A0AAJ0G580</accession>
<dbReference type="InterPro" id="IPR011009">
    <property type="entry name" value="Kinase-like_dom_sf"/>
</dbReference>
<keyword evidence="3" id="KW-0808">Transferase</keyword>
<evidence type="ECO:0000256" key="1">
    <source>
        <dbReference type="ARBA" id="ARBA00012513"/>
    </source>
</evidence>
<dbReference type="InterPro" id="IPR036465">
    <property type="entry name" value="vWFA_dom_sf"/>
</dbReference>
<evidence type="ECO:0000256" key="5">
    <source>
        <dbReference type="ARBA" id="ARBA00022777"/>
    </source>
</evidence>
<evidence type="ECO:0000256" key="4">
    <source>
        <dbReference type="ARBA" id="ARBA00022741"/>
    </source>
</evidence>
<feature type="compositionally biased region" description="Polar residues" evidence="9">
    <location>
        <begin position="586"/>
        <end position="616"/>
    </location>
</feature>
<keyword evidence="12" id="KW-1185">Reference proteome</keyword>
<sequence>MPRRQLDHHPTTHEFHEWANKRRVPDDGTLQDFIPISEVQAFFQNTNKTRELLKVLFDEGEDRPHSETVRSGYMVVFCILTSIGRGRCIQHFVRYDGLQDSKLPFLNRPDHFGYDSTSPPDDFFEDFERTQWRFCAPILERERTSRDFGDRTILPFLNKEHIGGGGSATVHKIEVHRDHDRLVAPMHSRTGEHRLFALKTYTGSDAKRWHDAEVDAFRKLRDGGSSPNMITFYGSFITRGTYNVVLEYADRGTLEDYLTTVEEPREGLEILNFWTGLLKILDPLAKIHTLPHSADDPTGLGMFSGCHQDVKPSNILVQTRPGCSVYECIFKLADLGTSHFRSRMSKQPSVDHRGTRTYGAPELFRADPYEETWALRTTWASDIWSLGCIFSEAAVWVVNGNSPTHGLEGYRRRRWEAHEPEFRTRDAFHNGDIALDAVDLEHKKILGQKKQCDPITQSVVNIVEEMLALDPDSRPPASNLRHRSIKMVRDAKLEINTQGLELGGAHVTQPRVIRDDRQWQMFTNRSDPDNMLVASPKTMSVAHDIGQPSRSSTTSFGAVHNTISSPEAFERRFDRQHDTYGRDRGTTTNSMQPSPYSLQHRNQESDGTVSGPSLPSSPIRETGSPLNVNLQQPSHLENRIPKAVQPPPAHLSYSEAMAWYEKMKAGQKFAELPNHELTKELTARDHVFIVDDSESMRGYRETEAGANRPDLMHLLRLLGYIAKQFDPNGVDLQFMNSTEREKNCKGTTAMISLLMTRKFTGKSNLGLCLKEHLETYGNEVDQWRTQKDSKWRSFRSKPKAPPRPVTFYILTDGVWQGGEEYGQGYIRNLVTKLQRAELEREQVGIQFIGFGNDPDGLRRLDELDRLNVTMKLPLYVSLDDH</sequence>
<dbReference type="GO" id="GO:0005634">
    <property type="term" value="C:nucleus"/>
    <property type="evidence" value="ECO:0007669"/>
    <property type="project" value="TreeGrafter"/>
</dbReference>
<dbReference type="GO" id="GO:0004674">
    <property type="term" value="F:protein serine/threonine kinase activity"/>
    <property type="evidence" value="ECO:0007669"/>
    <property type="project" value="UniProtKB-KW"/>
</dbReference>
<keyword evidence="4" id="KW-0547">Nucleotide-binding</keyword>
<keyword evidence="6" id="KW-0067">ATP-binding</keyword>
<dbReference type="EMBL" id="JAWDJX010000060">
    <property type="protein sequence ID" value="KAK3047553.1"/>
    <property type="molecule type" value="Genomic_DNA"/>
</dbReference>
<dbReference type="SUPFAM" id="SSF53300">
    <property type="entry name" value="vWA-like"/>
    <property type="match status" value="1"/>
</dbReference>
<feature type="compositionally biased region" description="Basic and acidic residues" evidence="9">
    <location>
        <begin position="568"/>
        <end position="585"/>
    </location>
</feature>